<sequence length="112" mass="12066">RDAGRGAMAALAAAMLAACAGGAVLFLALWTTDMDPTEHVYPAMMWALVIWVIVHLIAGVVLQGYCLAGLAFGKITRRHDAPLWNSLLFWHFLCLTVLVTGAMIAIAPRLMT</sequence>
<protein>
    <submittedName>
        <fullName evidence="2">Cytochrome ubiquinol oxidase subunit I</fullName>
    </submittedName>
</protein>
<dbReference type="EMBL" id="JBHLWQ010000088">
    <property type="protein sequence ID" value="MFC0200631.1"/>
    <property type="molecule type" value="Genomic_DNA"/>
</dbReference>
<dbReference type="InterPro" id="IPR013833">
    <property type="entry name" value="Cyt_c_oxidase_su3_a-hlx"/>
</dbReference>
<proteinExistence type="predicted"/>
<dbReference type="InterPro" id="IPR035973">
    <property type="entry name" value="Cyt_c_oxidase_su3-like_sf"/>
</dbReference>
<keyword evidence="1" id="KW-0812">Transmembrane</keyword>
<evidence type="ECO:0000313" key="2">
    <source>
        <dbReference type="EMBL" id="MFC0200631.1"/>
    </source>
</evidence>
<keyword evidence="1" id="KW-0472">Membrane</keyword>
<keyword evidence="1" id="KW-1133">Transmembrane helix</keyword>
<feature type="transmembrane region" description="Helical" evidence="1">
    <location>
        <begin position="87"/>
        <end position="107"/>
    </location>
</feature>
<evidence type="ECO:0000256" key="1">
    <source>
        <dbReference type="SAM" id="Phobius"/>
    </source>
</evidence>
<accession>A0ABV6CN27</accession>
<dbReference type="Proteomes" id="UP001589795">
    <property type="component" value="Unassembled WGS sequence"/>
</dbReference>
<evidence type="ECO:0000313" key="3">
    <source>
        <dbReference type="Proteomes" id="UP001589795"/>
    </source>
</evidence>
<comment type="caution">
    <text evidence="2">The sequence shown here is derived from an EMBL/GenBank/DDBJ whole genome shotgun (WGS) entry which is preliminary data.</text>
</comment>
<keyword evidence="3" id="KW-1185">Reference proteome</keyword>
<dbReference type="SUPFAM" id="SSF81452">
    <property type="entry name" value="Cytochrome c oxidase subunit III-like"/>
    <property type="match status" value="1"/>
</dbReference>
<feature type="transmembrane region" description="Helical" evidence="1">
    <location>
        <begin position="7"/>
        <end position="31"/>
    </location>
</feature>
<reference evidence="2 3" key="1">
    <citation type="submission" date="2024-09" db="EMBL/GenBank/DDBJ databases">
        <authorList>
            <person name="Sun Q."/>
            <person name="Mori K."/>
        </authorList>
    </citation>
    <scope>NUCLEOTIDE SEQUENCE [LARGE SCALE GENOMIC DNA]</scope>
    <source>
        <strain evidence="2 3">CCM 7904</strain>
    </source>
</reference>
<organism evidence="2 3">
    <name type="scientific">Paracoccus rhizosphaerae</name>
    <dbReference type="NCBI Taxonomy" id="1133347"/>
    <lineage>
        <taxon>Bacteria</taxon>
        <taxon>Pseudomonadati</taxon>
        <taxon>Pseudomonadota</taxon>
        <taxon>Alphaproteobacteria</taxon>
        <taxon>Rhodobacterales</taxon>
        <taxon>Paracoccaceae</taxon>
        <taxon>Paracoccus</taxon>
    </lineage>
</organism>
<feature type="transmembrane region" description="Helical" evidence="1">
    <location>
        <begin position="43"/>
        <end position="66"/>
    </location>
</feature>
<dbReference type="Gene3D" id="1.20.120.80">
    <property type="entry name" value="Cytochrome c oxidase, subunit III, four-helix bundle"/>
    <property type="match status" value="1"/>
</dbReference>
<name>A0ABV6CN27_9RHOB</name>
<gene>
    <name evidence="2" type="ORF">ACFFIZ_09950</name>
</gene>
<feature type="non-terminal residue" evidence="2">
    <location>
        <position position="1"/>
    </location>
</feature>